<dbReference type="AlphaFoldDB" id="A0A6N7QPJ9"/>
<evidence type="ECO:0000313" key="3">
    <source>
        <dbReference type="Proteomes" id="UP000433788"/>
    </source>
</evidence>
<name>A0A6N7QPJ9_9GAMM</name>
<dbReference type="InterPro" id="IPR011704">
    <property type="entry name" value="ATPase_dyneun-rel_AAA"/>
</dbReference>
<dbReference type="InterPro" id="IPR003593">
    <property type="entry name" value="AAA+_ATPase"/>
</dbReference>
<dbReference type="GO" id="GO:0016887">
    <property type="term" value="F:ATP hydrolysis activity"/>
    <property type="evidence" value="ECO:0007669"/>
    <property type="project" value="InterPro"/>
</dbReference>
<evidence type="ECO:0000259" key="1">
    <source>
        <dbReference type="SMART" id="SM00382"/>
    </source>
</evidence>
<dbReference type="EMBL" id="WJPP01000001">
    <property type="protein sequence ID" value="MRH77620.1"/>
    <property type="molecule type" value="Genomic_DNA"/>
</dbReference>
<sequence>MGTHWHLHPTLFVASANYFCGMTTVNLKEARELIRTCGTSNTFIFQGEPGAGKSAMLQTLAEQTALEARYIDCALLDLGDLQMPRVGDAVEFVPNQMFVGNKPLIVMLDEIGKAMRPVQNALLTLLLEHRIGNHPLPAGSIVFGTTNMTTDGLGDMLQAHAKNRVTFLTVRKPDADEWIEWGMANGIDATVLAWVREYPHCLDSYIDDPDGAEDNPYIFNPREQQTAFVSPRSLAHASHIIKQRKHFSDELLIAALSGTIGESAARDMEAFLSVADALPAFKTIVTEPESAKVPKSPIACVILVLSALTRVSAETIDAWMTYLPRLPREVQMMFATQAMRGSNALVFAQSKTFTQWARENSWAV</sequence>
<dbReference type="CDD" id="cd00009">
    <property type="entry name" value="AAA"/>
    <property type="match status" value="1"/>
</dbReference>
<gene>
    <name evidence="2" type="ORF">GH984_02765</name>
</gene>
<dbReference type="Gene3D" id="3.40.50.300">
    <property type="entry name" value="P-loop containing nucleotide triphosphate hydrolases"/>
    <property type="match status" value="1"/>
</dbReference>
<dbReference type="GO" id="GO:0005524">
    <property type="term" value="F:ATP binding"/>
    <property type="evidence" value="ECO:0007669"/>
    <property type="project" value="InterPro"/>
</dbReference>
<comment type="caution">
    <text evidence="2">The sequence shown here is derived from an EMBL/GenBank/DDBJ whole genome shotgun (WGS) entry which is preliminary data.</text>
</comment>
<protein>
    <submittedName>
        <fullName evidence="2">AAA domain-containing protein</fullName>
    </submittedName>
</protein>
<dbReference type="Proteomes" id="UP000433788">
    <property type="component" value="Unassembled WGS sequence"/>
</dbReference>
<evidence type="ECO:0000313" key="2">
    <source>
        <dbReference type="EMBL" id="MRH77620.1"/>
    </source>
</evidence>
<dbReference type="SUPFAM" id="SSF52540">
    <property type="entry name" value="P-loop containing nucleoside triphosphate hydrolases"/>
    <property type="match status" value="1"/>
</dbReference>
<dbReference type="Pfam" id="PF07728">
    <property type="entry name" value="AAA_5"/>
    <property type="match status" value="1"/>
</dbReference>
<accession>A0A6N7QPJ9</accession>
<dbReference type="InterPro" id="IPR027417">
    <property type="entry name" value="P-loop_NTPase"/>
</dbReference>
<dbReference type="SMART" id="SM00382">
    <property type="entry name" value="AAA"/>
    <property type="match status" value="1"/>
</dbReference>
<organism evidence="2 3">
    <name type="scientific">Spiribacter salilacus</name>
    <dbReference type="NCBI Taxonomy" id="2664894"/>
    <lineage>
        <taxon>Bacteria</taxon>
        <taxon>Pseudomonadati</taxon>
        <taxon>Pseudomonadota</taxon>
        <taxon>Gammaproteobacteria</taxon>
        <taxon>Chromatiales</taxon>
        <taxon>Ectothiorhodospiraceae</taxon>
        <taxon>Spiribacter</taxon>
    </lineage>
</organism>
<proteinExistence type="predicted"/>
<feature type="domain" description="AAA+ ATPase" evidence="1">
    <location>
        <begin position="39"/>
        <end position="173"/>
    </location>
</feature>
<keyword evidence="3" id="KW-1185">Reference proteome</keyword>
<reference evidence="2 3" key="1">
    <citation type="submission" date="2019-11" db="EMBL/GenBank/DDBJ databases">
        <authorList>
            <person name="Zhang X.Y."/>
        </authorList>
    </citation>
    <scope>NUCLEOTIDE SEQUENCE [LARGE SCALE GENOMIC DNA]</scope>
    <source>
        <strain evidence="2 3">C176</strain>
    </source>
</reference>